<dbReference type="Pfam" id="PF01564">
    <property type="entry name" value="Spermine_synth"/>
    <property type="match status" value="1"/>
</dbReference>
<keyword evidence="3" id="KW-0808">Transferase</keyword>
<dbReference type="Gene3D" id="3.40.50.150">
    <property type="entry name" value="Vaccinia Virus protein VP39"/>
    <property type="match status" value="2"/>
</dbReference>
<keyword evidence="9" id="KW-1185">Reference proteome</keyword>
<dbReference type="Proteomes" id="UP000838412">
    <property type="component" value="Chromosome 6"/>
</dbReference>
<evidence type="ECO:0000256" key="6">
    <source>
        <dbReference type="ARBA" id="ARBA00081503"/>
    </source>
</evidence>
<dbReference type="CDD" id="cd02440">
    <property type="entry name" value="AdoMet_MTases"/>
    <property type="match status" value="1"/>
</dbReference>
<evidence type="ECO:0000256" key="1">
    <source>
        <dbReference type="ARBA" id="ARBA00008361"/>
    </source>
</evidence>
<name>A0A8K0EVP1_BRALA</name>
<organism evidence="8 9">
    <name type="scientific">Branchiostoma lanceolatum</name>
    <name type="common">Common lancelet</name>
    <name type="synonym">Amphioxus lanceolatum</name>
    <dbReference type="NCBI Taxonomy" id="7740"/>
    <lineage>
        <taxon>Eukaryota</taxon>
        <taxon>Metazoa</taxon>
        <taxon>Chordata</taxon>
        <taxon>Cephalochordata</taxon>
        <taxon>Leptocardii</taxon>
        <taxon>Amphioxiformes</taxon>
        <taxon>Branchiostomatidae</taxon>
        <taxon>Branchiostoma</taxon>
    </lineage>
</organism>
<evidence type="ECO:0000256" key="2">
    <source>
        <dbReference type="ARBA" id="ARBA00022603"/>
    </source>
</evidence>
<accession>A0A8K0EVP1</accession>
<dbReference type="GO" id="GO:0032259">
    <property type="term" value="P:methylation"/>
    <property type="evidence" value="ECO:0007669"/>
    <property type="project" value="UniProtKB-KW"/>
</dbReference>
<dbReference type="InterPro" id="IPR051419">
    <property type="entry name" value="Lys/N-term_MeTrsfase_sf"/>
</dbReference>
<dbReference type="EMBL" id="OV696691">
    <property type="protein sequence ID" value="CAH1268155.1"/>
    <property type="molecule type" value="Genomic_DNA"/>
</dbReference>
<evidence type="ECO:0000256" key="4">
    <source>
        <dbReference type="ARBA" id="ARBA00023268"/>
    </source>
</evidence>
<evidence type="ECO:0000313" key="8">
    <source>
        <dbReference type="EMBL" id="CAH1268155.1"/>
    </source>
</evidence>
<proteinExistence type="inferred from homology"/>
<keyword evidence="4" id="KW-0511">Multifunctional enzyme</keyword>
<keyword evidence="2" id="KW-0489">Methyltransferase</keyword>
<reference evidence="8" key="1">
    <citation type="submission" date="2022-01" db="EMBL/GenBank/DDBJ databases">
        <authorList>
            <person name="Braso-Vives M."/>
        </authorList>
    </citation>
    <scope>NUCLEOTIDE SEQUENCE</scope>
</reference>
<dbReference type="InterPro" id="IPR013216">
    <property type="entry name" value="Methyltransf_11"/>
</dbReference>
<dbReference type="FunFam" id="3.40.50.150:FF:000110">
    <property type="entry name" value="methyltransferase-like protein 13 isoform X1"/>
    <property type="match status" value="1"/>
</dbReference>
<protein>
    <recommendedName>
        <fullName evidence="5">eEF1A lysine and N-terminal methyltransferase</fullName>
    </recommendedName>
    <alternativeName>
        <fullName evidence="6">Methyltransferase-like protein 13</fullName>
    </alternativeName>
</protein>
<feature type="domain" description="Methyltransferase type 11" evidence="7">
    <location>
        <begin position="126"/>
        <end position="231"/>
    </location>
</feature>
<sequence>MIYNKMRLRYDRPKPSFQTLLSFKFMSYQPLCNTLSFPYKNGLFHSPRPHSESCSSGPTIHSFQPSMRIIRSAMDLLPRSHTEFSSADYWDTFFSKRGDKAFEWYGEYPELCGILHKYIKPQEQALVVGCGNSRLSEDLYDVGYRGLTNVDISDVVVRQMTERNAGKRADMKFLQMDVMKMDFPDSSFSAVLDKGTLDALMPDNQSETQERVTRMFDEVGRVLKVGGRYVIITLSQEHILKKLMQYFPQEGWITRVHKVSDSDRETSQKEMPLPVFIFVFTKFKKMPQMNKILEVCLCGTDTTQRLSCEEDVMRAVKERQHYAMLRQQLQNRGLEGETVCLELFSSSSSSSVPKYILHIVETDTVRAADRQFAVFIVPQGREVEWLFATDKGRGHLAGTAGFRRLVVVSLQREHPYETMAEIQKELSGKIMELSPPGFNRKIQVPFLSVGADIGTRTVCYEGTSQFSGPYVVEDVEGEDGIIFRNLIFLSNRNAVQSQARMVQENKIPKKKGRRRTGKKIVVDYTRLDVVLVGLGGGGLPLFLHKHFSKIQMDVVELDQSILQVAEGWFGFQQDERMRVHVTNGLVYLEEQAKQASRSCHVVILDVDSKDVTVGMSFPPQPFVEKECLKNIQDTLYEDGLFILNLSCRDMTLRASVVETVRSVFPRILSKKIEDEVNEILFCFPREKDVHESGDDGHMTEFSLEEFENLKGSVGVVEKVAKGCSQRWDPTLELTEQLDGLKLA</sequence>
<dbReference type="AlphaFoldDB" id="A0A8K0EVP1"/>
<dbReference type="GO" id="GO:0008757">
    <property type="term" value="F:S-adenosylmethionine-dependent methyltransferase activity"/>
    <property type="evidence" value="ECO:0007669"/>
    <property type="project" value="InterPro"/>
</dbReference>
<gene>
    <name evidence="8" type="primary">METTL13</name>
    <name evidence="8" type="ORF">BLAG_LOCUS21192</name>
</gene>
<comment type="similarity">
    <text evidence="1">Belongs to the methyltransferase superfamily.</text>
</comment>
<dbReference type="Pfam" id="PF08241">
    <property type="entry name" value="Methyltransf_11"/>
    <property type="match status" value="1"/>
</dbReference>
<evidence type="ECO:0000256" key="3">
    <source>
        <dbReference type="ARBA" id="ARBA00022679"/>
    </source>
</evidence>
<dbReference type="InterPro" id="IPR029063">
    <property type="entry name" value="SAM-dependent_MTases_sf"/>
</dbReference>
<dbReference type="PANTHER" id="PTHR12176">
    <property type="entry name" value="SAM-DEPENDENT METHYLTRANSFERASE SUPERFAMILY PROTEIN"/>
    <property type="match status" value="1"/>
</dbReference>
<evidence type="ECO:0000256" key="5">
    <source>
        <dbReference type="ARBA" id="ARBA00071300"/>
    </source>
</evidence>
<dbReference type="SUPFAM" id="SSF53335">
    <property type="entry name" value="S-adenosyl-L-methionine-dependent methyltransferases"/>
    <property type="match status" value="2"/>
</dbReference>
<dbReference type="PANTHER" id="PTHR12176:SF78">
    <property type="entry name" value="EEF1A LYSINE AND N-TERMINAL METHYLTRANSFERASE"/>
    <property type="match status" value="1"/>
</dbReference>
<evidence type="ECO:0000313" key="9">
    <source>
        <dbReference type="Proteomes" id="UP000838412"/>
    </source>
</evidence>
<dbReference type="OrthoDB" id="411785at2759"/>
<evidence type="ECO:0000259" key="7">
    <source>
        <dbReference type="Pfam" id="PF08241"/>
    </source>
</evidence>